<dbReference type="InterPro" id="IPR011701">
    <property type="entry name" value="MFS"/>
</dbReference>
<dbReference type="InterPro" id="IPR036259">
    <property type="entry name" value="MFS_trans_sf"/>
</dbReference>
<evidence type="ECO:0000256" key="5">
    <source>
        <dbReference type="ARBA" id="ARBA00023136"/>
    </source>
</evidence>
<feature type="transmembrane region" description="Helical" evidence="6">
    <location>
        <begin position="343"/>
        <end position="363"/>
    </location>
</feature>
<feature type="transmembrane region" description="Helical" evidence="6">
    <location>
        <begin position="93"/>
        <end position="122"/>
    </location>
</feature>
<evidence type="ECO:0000256" key="6">
    <source>
        <dbReference type="SAM" id="Phobius"/>
    </source>
</evidence>
<evidence type="ECO:0000256" key="1">
    <source>
        <dbReference type="ARBA" id="ARBA00004141"/>
    </source>
</evidence>
<feature type="transmembrane region" description="Helical" evidence="6">
    <location>
        <begin position="249"/>
        <end position="270"/>
    </location>
</feature>
<accession>A0A131Y842</accession>
<keyword evidence="4 6" id="KW-1133">Transmembrane helix</keyword>
<dbReference type="Pfam" id="PF07690">
    <property type="entry name" value="MFS_1"/>
    <property type="match status" value="1"/>
</dbReference>
<proteinExistence type="evidence at transcript level"/>
<dbReference type="InterPro" id="IPR050930">
    <property type="entry name" value="MFS_Vesicular_Transporter"/>
</dbReference>
<dbReference type="GO" id="GO:0016020">
    <property type="term" value="C:membrane"/>
    <property type="evidence" value="ECO:0007669"/>
    <property type="project" value="UniProtKB-SubCell"/>
</dbReference>
<feature type="transmembrane region" description="Helical" evidence="6">
    <location>
        <begin position="129"/>
        <end position="155"/>
    </location>
</feature>
<dbReference type="PANTHER" id="PTHR23506:SF26">
    <property type="entry name" value="MFS-TYPE TRANSPORTER SLC18B1"/>
    <property type="match status" value="1"/>
</dbReference>
<feature type="transmembrane region" description="Helical" evidence="6">
    <location>
        <begin position="383"/>
        <end position="400"/>
    </location>
</feature>
<keyword evidence="2" id="KW-0813">Transport</keyword>
<dbReference type="PANTHER" id="PTHR23506">
    <property type="entry name" value="GH10249P"/>
    <property type="match status" value="1"/>
</dbReference>
<evidence type="ECO:0000313" key="7">
    <source>
        <dbReference type="EMBL" id="JAP74652.1"/>
    </source>
</evidence>
<reference evidence="7" key="1">
    <citation type="submission" date="2016-02" db="EMBL/GenBank/DDBJ databases">
        <title>RNAseq analyses of the midgut from blood- or serum-fed Ixodes ricinus ticks.</title>
        <authorList>
            <person name="Perner J."/>
            <person name="Provaznik J."/>
            <person name="Schrenkova J."/>
            <person name="Urbanova V."/>
            <person name="Ribeiro J.M."/>
            <person name="Kopacek P."/>
        </authorList>
    </citation>
    <scope>NUCLEOTIDE SEQUENCE</scope>
    <source>
        <tissue evidence="7">Gut</tissue>
    </source>
</reference>
<evidence type="ECO:0000256" key="2">
    <source>
        <dbReference type="ARBA" id="ARBA00022448"/>
    </source>
</evidence>
<dbReference type="GO" id="GO:0022857">
    <property type="term" value="F:transmembrane transporter activity"/>
    <property type="evidence" value="ECO:0007669"/>
    <property type="project" value="InterPro"/>
</dbReference>
<keyword evidence="5 6" id="KW-0472">Membrane</keyword>
<sequence length="419" mass="45710">ILPLAYGYLWTAALVNLSPPFYPALATARGLAAWESGFVFSAMKIGMFLGSVSMNKMISCFSPTRPYLIGQCLTLLYCGLFGMLYWIPAKMFLWLSILAMLIGGFSMIIQNITMYAAVTLLYSTKRGTLIAIMEAIFGIGLMVGPIVGGALIGLWAFPLPFFVAGMLQILPFPFIALNGVTPKERLAASPTAHDTQAPKQNLQLRRLLLDPIFLSNMVTLMLAWVIIGFNDPTLAPHTEQFNLNSVELGAVFMIPAISYALGSLTAGLFCHLDMETFFAFCGQLMTVIAYLIIGPAPFVATAPSLFSVCASIVLIGFGTAGQFICSFSYLLKYTMEQGYNDDVQTTGFISSAVFGFLVIGGLISPPVGGYMVDTFGYRKGSMFMFALLLAWAPVTFFLWWRSICQAKKKFTITMVSTST</sequence>
<feature type="non-terminal residue" evidence="7">
    <location>
        <position position="1"/>
    </location>
</feature>
<feature type="transmembrane region" description="Helical" evidence="6">
    <location>
        <begin position="277"/>
        <end position="299"/>
    </location>
</feature>
<dbReference type="EMBL" id="GEFM01001144">
    <property type="protein sequence ID" value="JAP74652.1"/>
    <property type="molecule type" value="mRNA"/>
</dbReference>
<feature type="transmembrane region" description="Helical" evidence="6">
    <location>
        <begin position="305"/>
        <end position="331"/>
    </location>
</feature>
<feature type="transmembrane region" description="Helical" evidence="6">
    <location>
        <begin position="66"/>
        <end position="87"/>
    </location>
</feature>
<name>A0A131Y842_IXORI</name>
<protein>
    <submittedName>
        <fullName evidence="7">Putative mfs-type transporter</fullName>
    </submittedName>
</protein>
<keyword evidence="3 6" id="KW-0812">Transmembrane</keyword>
<dbReference type="SUPFAM" id="SSF103473">
    <property type="entry name" value="MFS general substrate transporter"/>
    <property type="match status" value="1"/>
</dbReference>
<feature type="transmembrane region" description="Helical" evidence="6">
    <location>
        <begin position="207"/>
        <end position="229"/>
    </location>
</feature>
<evidence type="ECO:0000256" key="4">
    <source>
        <dbReference type="ARBA" id="ARBA00022989"/>
    </source>
</evidence>
<evidence type="ECO:0000256" key="3">
    <source>
        <dbReference type="ARBA" id="ARBA00022692"/>
    </source>
</evidence>
<organism evidence="7">
    <name type="scientific">Ixodes ricinus</name>
    <name type="common">Common tick</name>
    <name type="synonym">Acarus ricinus</name>
    <dbReference type="NCBI Taxonomy" id="34613"/>
    <lineage>
        <taxon>Eukaryota</taxon>
        <taxon>Metazoa</taxon>
        <taxon>Ecdysozoa</taxon>
        <taxon>Arthropoda</taxon>
        <taxon>Chelicerata</taxon>
        <taxon>Arachnida</taxon>
        <taxon>Acari</taxon>
        <taxon>Parasitiformes</taxon>
        <taxon>Ixodida</taxon>
        <taxon>Ixodoidea</taxon>
        <taxon>Ixodidae</taxon>
        <taxon>Ixodinae</taxon>
        <taxon>Ixodes</taxon>
    </lineage>
</organism>
<comment type="subcellular location">
    <subcellularLocation>
        <location evidence="1">Membrane</location>
        <topology evidence="1">Multi-pass membrane protein</topology>
    </subcellularLocation>
</comment>
<dbReference type="AlphaFoldDB" id="A0A131Y842"/>
<feature type="transmembrane region" description="Helical" evidence="6">
    <location>
        <begin position="31"/>
        <end position="54"/>
    </location>
</feature>
<dbReference type="Gene3D" id="1.20.1250.20">
    <property type="entry name" value="MFS general substrate transporter like domains"/>
    <property type="match status" value="2"/>
</dbReference>
<feature type="transmembrane region" description="Helical" evidence="6">
    <location>
        <begin position="161"/>
        <end position="180"/>
    </location>
</feature>